<keyword evidence="2" id="KW-1185">Reference proteome</keyword>
<evidence type="ECO:0000313" key="1">
    <source>
        <dbReference type="EMBL" id="KAH9303773.1"/>
    </source>
</evidence>
<protein>
    <submittedName>
        <fullName evidence="1">Uncharacterized protein</fullName>
    </submittedName>
</protein>
<accession>A0AA38FHV8</accession>
<dbReference type="Proteomes" id="UP000824469">
    <property type="component" value="Unassembled WGS sequence"/>
</dbReference>
<evidence type="ECO:0000313" key="2">
    <source>
        <dbReference type="Proteomes" id="UP000824469"/>
    </source>
</evidence>
<dbReference type="EMBL" id="JAHRHJ020000008">
    <property type="protein sequence ID" value="KAH9303773.1"/>
    <property type="molecule type" value="Genomic_DNA"/>
</dbReference>
<reference evidence="1 2" key="1">
    <citation type="journal article" date="2021" name="Nat. Plants">
        <title>The Taxus genome provides insights into paclitaxel biosynthesis.</title>
        <authorList>
            <person name="Xiong X."/>
            <person name="Gou J."/>
            <person name="Liao Q."/>
            <person name="Li Y."/>
            <person name="Zhou Q."/>
            <person name="Bi G."/>
            <person name="Li C."/>
            <person name="Du R."/>
            <person name="Wang X."/>
            <person name="Sun T."/>
            <person name="Guo L."/>
            <person name="Liang H."/>
            <person name="Lu P."/>
            <person name="Wu Y."/>
            <person name="Zhang Z."/>
            <person name="Ro D.K."/>
            <person name="Shang Y."/>
            <person name="Huang S."/>
            <person name="Yan J."/>
        </authorList>
    </citation>
    <scope>NUCLEOTIDE SEQUENCE [LARGE SCALE GENOMIC DNA]</scope>
    <source>
        <strain evidence="1">Ta-2019</strain>
    </source>
</reference>
<name>A0AA38FHV8_TAXCH</name>
<gene>
    <name evidence="1" type="ORF">KI387_008177</name>
</gene>
<comment type="caution">
    <text evidence="1">The sequence shown here is derived from an EMBL/GenBank/DDBJ whole genome shotgun (WGS) entry which is preliminary data.</text>
</comment>
<feature type="non-terminal residue" evidence="1">
    <location>
        <position position="1"/>
    </location>
</feature>
<sequence length="77" mass="7864">AMGPLHHPSCTEGGEVARPITAPSAGVPSLGVSSRTLLASVLLSRMYTGSDATVSGLLREGDDLCKVSIQYLPLTGP</sequence>
<organism evidence="1 2">
    <name type="scientific">Taxus chinensis</name>
    <name type="common">Chinese yew</name>
    <name type="synonym">Taxus wallichiana var. chinensis</name>
    <dbReference type="NCBI Taxonomy" id="29808"/>
    <lineage>
        <taxon>Eukaryota</taxon>
        <taxon>Viridiplantae</taxon>
        <taxon>Streptophyta</taxon>
        <taxon>Embryophyta</taxon>
        <taxon>Tracheophyta</taxon>
        <taxon>Spermatophyta</taxon>
        <taxon>Pinopsida</taxon>
        <taxon>Pinidae</taxon>
        <taxon>Conifers II</taxon>
        <taxon>Cupressales</taxon>
        <taxon>Taxaceae</taxon>
        <taxon>Taxus</taxon>
    </lineage>
</organism>
<feature type="non-terminal residue" evidence="1">
    <location>
        <position position="77"/>
    </location>
</feature>
<proteinExistence type="predicted"/>
<dbReference type="AlphaFoldDB" id="A0AA38FHV8"/>